<keyword evidence="3" id="KW-1185">Reference proteome</keyword>
<comment type="caution">
    <text evidence="2">The sequence shown here is derived from an EMBL/GenBank/DDBJ whole genome shotgun (WGS) entry which is preliminary data.</text>
</comment>
<organism evidence="2 3">
    <name type="scientific">Ignisphaera cupida</name>
    <dbReference type="NCBI Taxonomy" id="3050454"/>
    <lineage>
        <taxon>Archaea</taxon>
        <taxon>Thermoproteota</taxon>
        <taxon>Thermoprotei</taxon>
        <taxon>Desulfurococcales</taxon>
        <taxon>Desulfurococcaceae</taxon>
        <taxon>Ignisphaera</taxon>
    </lineage>
</organism>
<proteinExistence type="inferred from homology"/>
<dbReference type="Proteomes" id="UP001529235">
    <property type="component" value="Unassembled WGS sequence"/>
</dbReference>
<reference evidence="2 3" key="1">
    <citation type="submission" date="2023-05" db="EMBL/GenBank/DDBJ databases">
        <title>A new hyperthermophilic archaea 'Ignisphaera cupida' sp. nov. and description of the family 'Ignisphaeraceae' fam. nov.</title>
        <authorList>
            <person name="Podosokorskaya O.A."/>
            <person name="Elcheninov A.G."/>
            <person name="Klukina A."/>
            <person name="Merkel A.Y."/>
        </authorList>
    </citation>
    <scope>NUCLEOTIDE SEQUENCE [LARGE SCALE GENOMIC DNA]</scope>
    <source>
        <strain evidence="2 3">4213-co</strain>
    </source>
</reference>
<dbReference type="EMBL" id="JASNVW010000001">
    <property type="protein sequence ID" value="MDK6028121.1"/>
    <property type="molecule type" value="Genomic_DNA"/>
</dbReference>
<dbReference type="InterPro" id="IPR002852">
    <property type="entry name" value="UPF0251"/>
</dbReference>
<dbReference type="InterPro" id="IPR013324">
    <property type="entry name" value="RNA_pol_sigma_r3/r4-like"/>
</dbReference>
<accession>A0ABD4Z471</accession>
<comment type="similarity">
    <text evidence="1">Belongs to the UPF0251 family.</text>
</comment>
<dbReference type="Pfam" id="PF02001">
    <property type="entry name" value="DUF134"/>
    <property type="match status" value="1"/>
</dbReference>
<sequence>MPRHHRHRHGWFREAGPRIPIGNVMSVEDTIFIPIKSLENIEVKDCIEIYDYEIKALVYIHIEGLSTEEAANKMGLSKATFWRILEGARFKIAKALSERKPMKLVSTRQISNDNKSLLTEKQVSSTGEKNGLVVG</sequence>
<dbReference type="AlphaFoldDB" id="A0ABD4Z471"/>
<dbReference type="PANTHER" id="PTHR37478:SF2">
    <property type="entry name" value="UPF0251 PROTEIN TK0562"/>
    <property type="match status" value="1"/>
</dbReference>
<dbReference type="RefSeq" id="WP_285273095.1">
    <property type="nucleotide sequence ID" value="NZ_JASNVW010000001.1"/>
</dbReference>
<protein>
    <submittedName>
        <fullName evidence="2">DUF134 domain-containing protein</fullName>
    </submittedName>
</protein>
<evidence type="ECO:0000256" key="1">
    <source>
        <dbReference type="ARBA" id="ARBA00009350"/>
    </source>
</evidence>
<gene>
    <name evidence="2" type="ORF">QPL79_01920</name>
</gene>
<dbReference type="PANTHER" id="PTHR37478">
    <property type="match status" value="1"/>
</dbReference>
<dbReference type="SUPFAM" id="SSF88659">
    <property type="entry name" value="Sigma3 and sigma4 domains of RNA polymerase sigma factors"/>
    <property type="match status" value="1"/>
</dbReference>
<evidence type="ECO:0000313" key="3">
    <source>
        <dbReference type="Proteomes" id="UP001529235"/>
    </source>
</evidence>
<evidence type="ECO:0000313" key="2">
    <source>
        <dbReference type="EMBL" id="MDK6028121.1"/>
    </source>
</evidence>
<name>A0ABD4Z471_9CREN</name>